<protein>
    <submittedName>
        <fullName evidence="2">Uncharacterized protein</fullName>
    </submittedName>
</protein>
<gene>
    <name evidence="2" type="ORF">PF008_g30256</name>
</gene>
<dbReference type="AlphaFoldDB" id="A0A6G0Q615"/>
<feature type="compositionally biased region" description="Acidic residues" evidence="1">
    <location>
        <begin position="42"/>
        <end position="55"/>
    </location>
</feature>
<organism evidence="2 3">
    <name type="scientific">Phytophthora fragariae</name>
    <dbReference type="NCBI Taxonomy" id="53985"/>
    <lineage>
        <taxon>Eukaryota</taxon>
        <taxon>Sar</taxon>
        <taxon>Stramenopiles</taxon>
        <taxon>Oomycota</taxon>
        <taxon>Peronosporomycetes</taxon>
        <taxon>Peronosporales</taxon>
        <taxon>Peronosporaceae</taxon>
        <taxon>Phytophthora</taxon>
    </lineage>
</organism>
<name>A0A6G0Q615_9STRA</name>
<dbReference type="Proteomes" id="UP000486351">
    <property type="component" value="Unassembled WGS sequence"/>
</dbReference>
<dbReference type="EMBL" id="QXFY01005553">
    <property type="protein sequence ID" value="KAE9271816.1"/>
    <property type="molecule type" value="Genomic_DNA"/>
</dbReference>
<proteinExistence type="predicted"/>
<feature type="region of interest" description="Disordered" evidence="1">
    <location>
        <begin position="1"/>
        <end position="62"/>
    </location>
</feature>
<feature type="compositionally biased region" description="Basic and acidic residues" evidence="1">
    <location>
        <begin position="1"/>
        <end position="28"/>
    </location>
</feature>
<evidence type="ECO:0000313" key="2">
    <source>
        <dbReference type="EMBL" id="KAE9271816.1"/>
    </source>
</evidence>
<accession>A0A6G0Q615</accession>
<evidence type="ECO:0000313" key="3">
    <source>
        <dbReference type="Proteomes" id="UP000486351"/>
    </source>
</evidence>
<reference evidence="2 3" key="1">
    <citation type="submission" date="2018-09" db="EMBL/GenBank/DDBJ databases">
        <title>Genomic investigation of the strawberry pathogen Phytophthora fragariae indicates pathogenicity is determined by transcriptional variation in three key races.</title>
        <authorList>
            <person name="Adams T.M."/>
            <person name="Armitage A.D."/>
            <person name="Sobczyk M.K."/>
            <person name="Bates H.J."/>
            <person name="Dunwell J.M."/>
            <person name="Nellist C.F."/>
            <person name="Harrison R.J."/>
        </authorList>
    </citation>
    <scope>NUCLEOTIDE SEQUENCE [LARGE SCALE GENOMIC DNA]</scope>
    <source>
        <strain evidence="2 3">NOV-77</strain>
    </source>
</reference>
<sequence>MVKEYHATEKARRAQKHNESLSRAERATVPESTRLESSANVDEPEQPDDADEISPDENTRSLFQPGDRAWLYMERVKPGLTKKIAHRWHGPFRIKKKVDEFELDLPDRSGYRFYPVVHISRLKAVSEFGERPRTRLAPDMTEETRLDFDEELLVPEDSWEPDVAKSVTTFCRPGV</sequence>
<comment type="caution">
    <text evidence="2">The sequence shown here is derived from an EMBL/GenBank/DDBJ whole genome shotgun (WGS) entry which is preliminary data.</text>
</comment>
<evidence type="ECO:0000256" key="1">
    <source>
        <dbReference type="SAM" id="MobiDB-lite"/>
    </source>
</evidence>